<name>A0A0A9BTW8_ARUDO</name>
<proteinExistence type="predicted"/>
<protein>
    <submittedName>
        <fullName evidence="1">Uncharacterized protein</fullName>
    </submittedName>
</protein>
<organism evidence="1">
    <name type="scientific">Arundo donax</name>
    <name type="common">Giant reed</name>
    <name type="synonym">Donax arundinaceus</name>
    <dbReference type="NCBI Taxonomy" id="35708"/>
    <lineage>
        <taxon>Eukaryota</taxon>
        <taxon>Viridiplantae</taxon>
        <taxon>Streptophyta</taxon>
        <taxon>Embryophyta</taxon>
        <taxon>Tracheophyta</taxon>
        <taxon>Spermatophyta</taxon>
        <taxon>Magnoliopsida</taxon>
        <taxon>Liliopsida</taxon>
        <taxon>Poales</taxon>
        <taxon>Poaceae</taxon>
        <taxon>PACMAD clade</taxon>
        <taxon>Arundinoideae</taxon>
        <taxon>Arundineae</taxon>
        <taxon>Arundo</taxon>
    </lineage>
</organism>
<accession>A0A0A9BTW8</accession>
<reference evidence="1" key="2">
    <citation type="journal article" date="2015" name="Data Brief">
        <title>Shoot transcriptome of the giant reed, Arundo donax.</title>
        <authorList>
            <person name="Barrero R.A."/>
            <person name="Guerrero F.D."/>
            <person name="Moolhuijzen P."/>
            <person name="Goolsby J.A."/>
            <person name="Tidwell J."/>
            <person name="Bellgard S.E."/>
            <person name="Bellgard M.I."/>
        </authorList>
    </citation>
    <scope>NUCLEOTIDE SEQUENCE</scope>
    <source>
        <tissue evidence="1">Shoot tissue taken approximately 20 cm above the soil surface</tissue>
    </source>
</reference>
<dbReference type="EMBL" id="GBRH01233305">
    <property type="protein sequence ID" value="JAD64590.1"/>
    <property type="molecule type" value="Transcribed_RNA"/>
</dbReference>
<sequence length="23" mass="2708">MRLNDPNNWNALYFVPTMSIHCA</sequence>
<dbReference type="AlphaFoldDB" id="A0A0A9BTW8"/>
<evidence type="ECO:0000313" key="1">
    <source>
        <dbReference type="EMBL" id="JAD64590.1"/>
    </source>
</evidence>
<reference evidence="1" key="1">
    <citation type="submission" date="2014-09" db="EMBL/GenBank/DDBJ databases">
        <authorList>
            <person name="Magalhaes I.L.F."/>
            <person name="Oliveira U."/>
            <person name="Santos F.R."/>
            <person name="Vidigal T.H.D.A."/>
            <person name="Brescovit A.D."/>
            <person name="Santos A.J."/>
        </authorList>
    </citation>
    <scope>NUCLEOTIDE SEQUENCE</scope>
    <source>
        <tissue evidence="1">Shoot tissue taken approximately 20 cm above the soil surface</tissue>
    </source>
</reference>